<organism evidence="1">
    <name type="scientific">marine metagenome</name>
    <dbReference type="NCBI Taxonomy" id="408172"/>
    <lineage>
        <taxon>unclassified sequences</taxon>
        <taxon>metagenomes</taxon>
        <taxon>ecological metagenomes</taxon>
    </lineage>
</organism>
<accession>A0A381S052</accession>
<proteinExistence type="predicted"/>
<dbReference type="EMBL" id="UINC01002514">
    <property type="protein sequence ID" value="SUZ97485.1"/>
    <property type="molecule type" value="Genomic_DNA"/>
</dbReference>
<reference evidence="1" key="1">
    <citation type="submission" date="2018-05" db="EMBL/GenBank/DDBJ databases">
        <authorList>
            <person name="Lanie J.A."/>
            <person name="Ng W.-L."/>
            <person name="Kazmierczak K.M."/>
            <person name="Andrzejewski T.M."/>
            <person name="Davidsen T.M."/>
            <person name="Wayne K.J."/>
            <person name="Tettelin H."/>
            <person name="Glass J.I."/>
            <person name="Rusch D."/>
            <person name="Podicherti R."/>
            <person name="Tsui H.-C.T."/>
            <person name="Winkler M.E."/>
        </authorList>
    </citation>
    <scope>NUCLEOTIDE SEQUENCE</scope>
</reference>
<evidence type="ECO:0000313" key="1">
    <source>
        <dbReference type="EMBL" id="SUZ97485.1"/>
    </source>
</evidence>
<gene>
    <name evidence="1" type="ORF">METZ01_LOCUS50339</name>
</gene>
<protein>
    <submittedName>
        <fullName evidence="1">Uncharacterized protein</fullName>
    </submittedName>
</protein>
<sequence>MARLTSNIFLFNGTIATTATLGSIYLKALQASQNGLTLLRSYFLTKCVPQSWQYLICSTIFTEKSPYFENMSQYLVPLYNFKV</sequence>
<dbReference type="AlphaFoldDB" id="A0A381S052"/>
<name>A0A381S052_9ZZZZ</name>